<dbReference type="InterPro" id="IPR027470">
    <property type="entry name" value="Cation_efflux_CTD"/>
</dbReference>
<reference evidence="12 13" key="1">
    <citation type="submission" date="2019-11" db="EMBL/GenBank/DDBJ databases">
        <title>Genome sequence of Moorella glycerini DSM11254.</title>
        <authorList>
            <person name="Poehlein A."/>
            <person name="Boeer T."/>
            <person name="Daniel R."/>
        </authorList>
    </citation>
    <scope>NUCLEOTIDE SEQUENCE [LARGE SCALE GENOMIC DNA]</scope>
    <source>
        <strain evidence="12 13">DSM 11254</strain>
    </source>
</reference>
<protein>
    <submittedName>
        <fullName evidence="12">Cadmium, cobalt and zinc/H(+)-K(+) antiporter</fullName>
    </submittedName>
</protein>
<feature type="transmembrane region" description="Helical" evidence="9">
    <location>
        <begin position="131"/>
        <end position="155"/>
    </location>
</feature>
<dbReference type="SUPFAM" id="SSF160240">
    <property type="entry name" value="Cation efflux protein cytoplasmic domain-like"/>
    <property type="match status" value="1"/>
</dbReference>
<dbReference type="RefSeq" id="WP_246187333.1">
    <property type="nucleotide sequence ID" value="NZ_CP046244.1"/>
</dbReference>
<evidence type="ECO:0000256" key="9">
    <source>
        <dbReference type="SAM" id="Phobius"/>
    </source>
</evidence>
<dbReference type="InterPro" id="IPR036837">
    <property type="entry name" value="Cation_efflux_CTD_sf"/>
</dbReference>
<feature type="transmembrane region" description="Helical" evidence="9">
    <location>
        <begin position="101"/>
        <end position="119"/>
    </location>
</feature>
<evidence type="ECO:0000256" key="2">
    <source>
        <dbReference type="ARBA" id="ARBA00008873"/>
    </source>
</evidence>
<evidence type="ECO:0000256" key="1">
    <source>
        <dbReference type="ARBA" id="ARBA00004141"/>
    </source>
</evidence>
<dbReference type="PANTHER" id="PTHR11562:SF17">
    <property type="entry name" value="RE54080P-RELATED"/>
    <property type="match status" value="1"/>
</dbReference>
<keyword evidence="6" id="KW-0406">Ion transport</keyword>
<feature type="transmembrane region" description="Helical" evidence="9">
    <location>
        <begin position="190"/>
        <end position="210"/>
    </location>
</feature>
<comment type="similarity">
    <text evidence="2">Belongs to the cation diffusion facilitator (CDF) transporter (TC 2.A.4) family. SLC30A subfamily.</text>
</comment>
<feature type="transmembrane region" description="Helical" evidence="9">
    <location>
        <begin position="34"/>
        <end position="58"/>
    </location>
</feature>
<keyword evidence="5 9" id="KW-1133">Transmembrane helix</keyword>
<sequence length="323" mass="35864">MENHEHNNDRRLHHHDHHHHHSHLETGTVNGRNLVLTMLLNLLITVVEIVGGLLAGSLSLVSDALHNLSDAAAVAISLAALRFSRRGATLEKTFGFQRLEILAALFNSAVLIAISLLLFKESATRLLHPQAINSSLMVGVGVVGLLANTLAVFLLRRDAGRSLNVRSSYLHLFSDALSSVAVAAGGMAIYFWHITWIDPLLTILIGLYVLKESYEIVSDTVQILMEGTPKGVKLEEIYKSVKSLPGIRDLHHVHVWQLGERQINFEGHIDLDKDISISESEKLRREVEATLRDKFGIQHVMLQMEYEGCPGTGLVRDTRSQLI</sequence>
<proteinExistence type="inferred from homology"/>
<organism evidence="12 13">
    <name type="scientific">Neomoorella glycerini</name>
    <dbReference type="NCBI Taxonomy" id="55779"/>
    <lineage>
        <taxon>Bacteria</taxon>
        <taxon>Bacillati</taxon>
        <taxon>Bacillota</taxon>
        <taxon>Clostridia</taxon>
        <taxon>Neomoorellales</taxon>
        <taxon>Neomoorellaceae</taxon>
        <taxon>Neomoorella</taxon>
    </lineage>
</organism>
<dbReference type="InterPro" id="IPR027469">
    <property type="entry name" value="Cation_efflux_TMD_sf"/>
</dbReference>
<dbReference type="InterPro" id="IPR050681">
    <property type="entry name" value="CDF/SLC30A"/>
</dbReference>
<accession>A0A6I5ZUK0</accession>
<dbReference type="Proteomes" id="UP000425916">
    <property type="component" value="Chromosome"/>
</dbReference>
<feature type="compositionally biased region" description="Basic and acidic residues" evidence="8">
    <location>
        <begin position="1"/>
        <end position="10"/>
    </location>
</feature>
<gene>
    <name evidence="12" type="primary">czcD_2</name>
    <name evidence="12" type="ORF">MGLY_27120</name>
</gene>
<dbReference type="Gene3D" id="1.20.1510.10">
    <property type="entry name" value="Cation efflux protein transmembrane domain"/>
    <property type="match status" value="1"/>
</dbReference>
<dbReference type="Pfam" id="PF16916">
    <property type="entry name" value="ZT_dimer"/>
    <property type="match status" value="1"/>
</dbReference>
<evidence type="ECO:0000259" key="10">
    <source>
        <dbReference type="Pfam" id="PF01545"/>
    </source>
</evidence>
<dbReference type="InterPro" id="IPR002524">
    <property type="entry name" value="Cation_efflux"/>
</dbReference>
<dbReference type="AlphaFoldDB" id="A0A6I5ZUK0"/>
<dbReference type="InterPro" id="IPR058533">
    <property type="entry name" value="Cation_efflux_TM"/>
</dbReference>
<dbReference type="GO" id="GO:0005886">
    <property type="term" value="C:plasma membrane"/>
    <property type="evidence" value="ECO:0007669"/>
    <property type="project" value="TreeGrafter"/>
</dbReference>
<name>A0A6I5ZUK0_9FIRM</name>
<keyword evidence="3" id="KW-0813">Transport</keyword>
<dbReference type="EMBL" id="CP046244">
    <property type="protein sequence ID" value="QGP93305.1"/>
    <property type="molecule type" value="Genomic_DNA"/>
</dbReference>
<keyword evidence="13" id="KW-1185">Reference proteome</keyword>
<dbReference type="GO" id="GO:0005385">
    <property type="term" value="F:zinc ion transmembrane transporter activity"/>
    <property type="evidence" value="ECO:0007669"/>
    <property type="project" value="TreeGrafter"/>
</dbReference>
<feature type="domain" description="Cation efflux protein transmembrane" evidence="10">
    <location>
        <begin position="35"/>
        <end position="225"/>
    </location>
</feature>
<dbReference type="Pfam" id="PF01545">
    <property type="entry name" value="Cation_efflux"/>
    <property type="match status" value="1"/>
</dbReference>
<dbReference type="PANTHER" id="PTHR11562">
    <property type="entry name" value="CATION EFFLUX PROTEIN/ ZINC TRANSPORTER"/>
    <property type="match status" value="1"/>
</dbReference>
<evidence type="ECO:0000313" key="13">
    <source>
        <dbReference type="Proteomes" id="UP000425916"/>
    </source>
</evidence>
<comment type="subcellular location">
    <subcellularLocation>
        <location evidence="1">Membrane</location>
        <topology evidence="1">Multi-pass membrane protein</topology>
    </subcellularLocation>
</comment>
<feature type="domain" description="Cation efflux protein cytoplasmic" evidence="11">
    <location>
        <begin position="229"/>
        <end position="305"/>
    </location>
</feature>
<dbReference type="Gene3D" id="3.30.70.1350">
    <property type="entry name" value="Cation efflux protein, cytoplasmic domain"/>
    <property type="match status" value="1"/>
</dbReference>
<dbReference type="NCBIfam" id="TIGR01297">
    <property type="entry name" value="CDF"/>
    <property type="match status" value="1"/>
</dbReference>
<evidence type="ECO:0000256" key="3">
    <source>
        <dbReference type="ARBA" id="ARBA00022448"/>
    </source>
</evidence>
<evidence type="ECO:0000256" key="4">
    <source>
        <dbReference type="ARBA" id="ARBA00022692"/>
    </source>
</evidence>
<evidence type="ECO:0000256" key="7">
    <source>
        <dbReference type="ARBA" id="ARBA00023136"/>
    </source>
</evidence>
<evidence type="ECO:0000256" key="6">
    <source>
        <dbReference type="ARBA" id="ARBA00023065"/>
    </source>
</evidence>
<keyword evidence="4 9" id="KW-0812">Transmembrane</keyword>
<feature type="compositionally biased region" description="Basic residues" evidence="8">
    <location>
        <begin position="11"/>
        <end position="22"/>
    </location>
</feature>
<feature type="region of interest" description="Disordered" evidence="8">
    <location>
        <begin position="1"/>
        <end position="25"/>
    </location>
</feature>
<evidence type="ECO:0000256" key="5">
    <source>
        <dbReference type="ARBA" id="ARBA00022989"/>
    </source>
</evidence>
<keyword evidence="7 9" id="KW-0472">Membrane</keyword>
<evidence type="ECO:0000256" key="8">
    <source>
        <dbReference type="SAM" id="MobiDB-lite"/>
    </source>
</evidence>
<evidence type="ECO:0000313" key="12">
    <source>
        <dbReference type="EMBL" id="QGP93305.1"/>
    </source>
</evidence>
<dbReference type="SUPFAM" id="SSF161111">
    <property type="entry name" value="Cation efflux protein transmembrane domain-like"/>
    <property type="match status" value="1"/>
</dbReference>
<evidence type="ECO:0000259" key="11">
    <source>
        <dbReference type="Pfam" id="PF16916"/>
    </source>
</evidence>